<dbReference type="SMART" id="SM00507">
    <property type="entry name" value="HNHc"/>
    <property type="match status" value="1"/>
</dbReference>
<dbReference type="CDD" id="cd00085">
    <property type="entry name" value="HNHc"/>
    <property type="match status" value="1"/>
</dbReference>
<dbReference type="STRING" id="446462.Amir_5562"/>
<protein>
    <submittedName>
        <fullName evidence="3">HNH endonuclease</fullName>
    </submittedName>
</protein>
<keyword evidence="3" id="KW-0540">Nuclease</keyword>
<organism evidence="3 4">
    <name type="scientific">Actinosynnema mirum (strain ATCC 29888 / DSM 43827 / JCM 3225 / NBRC 14064 / NCIMB 13271 / NRRL B-12336 / IMRU 3971 / 101)</name>
    <dbReference type="NCBI Taxonomy" id="446462"/>
    <lineage>
        <taxon>Bacteria</taxon>
        <taxon>Bacillati</taxon>
        <taxon>Actinomycetota</taxon>
        <taxon>Actinomycetes</taxon>
        <taxon>Pseudonocardiales</taxon>
        <taxon>Pseudonocardiaceae</taxon>
        <taxon>Actinosynnema</taxon>
    </lineage>
</organism>
<dbReference type="KEGG" id="ami:Amir_5562"/>
<accession>C6WB89</accession>
<feature type="domain" description="HNH nuclease" evidence="2">
    <location>
        <begin position="25"/>
        <end position="84"/>
    </location>
</feature>
<sequence length="144" mass="15868">MRYDAAARQRRGLPARPRPGSPSRAAREAVLERDGWCCQRCGRALAGAAYSLQHRLPRGRAGGNAPANLVLVCGSATTPGGCHNWIEHQDRRAATREGWLVPSGIAPEDWPVRRHDDWALPGETRWAPCLPHPLQVDPESRWAA</sequence>
<feature type="region of interest" description="Disordered" evidence="1">
    <location>
        <begin position="1"/>
        <end position="26"/>
    </location>
</feature>
<keyword evidence="3" id="KW-0255">Endonuclease</keyword>
<dbReference type="EMBL" id="CP001630">
    <property type="protein sequence ID" value="ACU39380.1"/>
    <property type="molecule type" value="Genomic_DNA"/>
</dbReference>
<name>C6WB89_ACTMD</name>
<evidence type="ECO:0000313" key="4">
    <source>
        <dbReference type="Proteomes" id="UP000002213"/>
    </source>
</evidence>
<dbReference type="InterPro" id="IPR003615">
    <property type="entry name" value="HNH_nuc"/>
</dbReference>
<evidence type="ECO:0000256" key="1">
    <source>
        <dbReference type="SAM" id="MobiDB-lite"/>
    </source>
</evidence>
<dbReference type="GO" id="GO:0004519">
    <property type="term" value="F:endonuclease activity"/>
    <property type="evidence" value="ECO:0007669"/>
    <property type="project" value="UniProtKB-KW"/>
</dbReference>
<reference evidence="3 4" key="1">
    <citation type="journal article" date="2009" name="Stand. Genomic Sci.">
        <title>Complete genome sequence of Actinosynnema mirum type strain (101).</title>
        <authorList>
            <person name="Land M."/>
            <person name="Lapidus A."/>
            <person name="Mayilraj S."/>
            <person name="Chen F."/>
            <person name="Copeland A."/>
            <person name="Del Rio T.G."/>
            <person name="Nolan M."/>
            <person name="Lucas S."/>
            <person name="Tice H."/>
            <person name="Cheng J.F."/>
            <person name="Chertkov O."/>
            <person name="Bruce D."/>
            <person name="Goodwin L."/>
            <person name="Pitluck S."/>
            <person name="Rohde M."/>
            <person name="Goker M."/>
            <person name="Pati A."/>
            <person name="Ivanova N."/>
            <person name="Mavromatis K."/>
            <person name="Chen A."/>
            <person name="Palaniappan K."/>
            <person name="Hauser L."/>
            <person name="Chang Y.J."/>
            <person name="Jeffries C.C."/>
            <person name="Brettin T."/>
            <person name="Detter J.C."/>
            <person name="Han C."/>
            <person name="Chain P."/>
            <person name="Tindall B.J."/>
            <person name="Bristow J."/>
            <person name="Eisen J.A."/>
            <person name="Markowitz V."/>
            <person name="Hugenholtz P."/>
            <person name="Kyrpides N.C."/>
            <person name="Klenk H.P."/>
        </authorList>
    </citation>
    <scope>NUCLEOTIDE SEQUENCE [LARGE SCALE GENOMIC DNA]</scope>
    <source>
        <strain evidence="4">ATCC 29888 / DSM 43827 / JCM 3225 / NBRC 14064 / NCIMB 13271 / NRRL B-12336 / IMRU 3971 / 101</strain>
    </source>
</reference>
<dbReference type="eggNOG" id="COG1403">
    <property type="taxonomic scope" value="Bacteria"/>
</dbReference>
<dbReference type="AlphaFoldDB" id="C6WB89"/>
<evidence type="ECO:0000259" key="2">
    <source>
        <dbReference type="SMART" id="SM00507"/>
    </source>
</evidence>
<keyword evidence="4" id="KW-1185">Reference proteome</keyword>
<dbReference type="HOGENOM" id="CLU_1792349_0_0_11"/>
<keyword evidence="3" id="KW-0378">Hydrolase</keyword>
<dbReference type="Proteomes" id="UP000002213">
    <property type="component" value="Chromosome"/>
</dbReference>
<gene>
    <name evidence="3" type="ordered locus">Amir_5562</name>
</gene>
<dbReference type="Gene3D" id="1.10.30.50">
    <property type="match status" value="1"/>
</dbReference>
<proteinExistence type="predicted"/>
<evidence type="ECO:0000313" key="3">
    <source>
        <dbReference type="EMBL" id="ACU39380.1"/>
    </source>
</evidence>